<dbReference type="AlphaFoldDB" id="W0L8F9"/>
<dbReference type="Pfam" id="PF00970">
    <property type="entry name" value="FAD_binding_6"/>
    <property type="match status" value="1"/>
</dbReference>
<evidence type="ECO:0000313" key="8">
    <source>
        <dbReference type="Proteomes" id="UP000019030"/>
    </source>
</evidence>
<dbReference type="PROSITE" id="PS51384">
    <property type="entry name" value="FAD_FR"/>
    <property type="match status" value="1"/>
</dbReference>
<keyword evidence="5" id="KW-0520">NAD</keyword>
<dbReference type="GO" id="GO:0016491">
    <property type="term" value="F:oxidoreductase activity"/>
    <property type="evidence" value="ECO:0007669"/>
    <property type="project" value="InterPro"/>
</dbReference>
<keyword evidence="2" id="KW-0732">Signal</keyword>
<dbReference type="Gene3D" id="3.50.50.60">
    <property type="entry name" value="FAD/NAD(P)-binding domain"/>
    <property type="match status" value="2"/>
</dbReference>
<dbReference type="HOGENOM" id="CLU_019722_1_1_6"/>
<dbReference type="PRINTS" id="PR00410">
    <property type="entry name" value="PHEHYDRXLASE"/>
</dbReference>
<dbReference type="Pfam" id="PF00175">
    <property type="entry name" value="NAD_binding_1"/>
    <property type="match status" value="1"/>
</dbReference>
<dbReference type="Pfam" id="PF01593">
    <property type="entry name" value="Amino_oxidase"/>
    <property type="match status" value="1"/>
</dbReference>
<dbReference type="SUPFAM" id="SSF63380">
    <property type="entry name" value="Riboflavin synthase domain-like"/>
    <property type="match status" value="1"/>
</dbReference>
<evidence type="ECO:0000313" key="7">
    <source>
        <dbReference type="EMBL" id="AHG20103.1"/>
    </source>
</evidence>
<sequence>MMWDVIVIGSGIGGITSAGLLAGVGGKKVLVLEKHTEPGGLTHVFRRDGAAWDVGLHYIGNVGPDSATRRLFDWLSCGELQWNPLPDDFDCFVYPDFQFKVPSDPALYKKRLITRFPDEARAIKRYFRDINLCALWATMGFVRAFVPQKIAPLIRVLQRLTSRKSLQTTQQYMEKNFRSPLLRAVLVSQWGDYGLPPAKSAFAIHAQIVKHYLNGAWYPQGGAGRIVRTFEKRLESQGGEIRVSQEVVSIIIENNRAVGVKVIDRRSGAAREVIYRAPTIISNIGVENTFQYLLPVDGEIGSKTASIRALVERLKGNAVSAVTLYLRLKAPISTLGVQGENYWINTHIDHSDLGLHSENVMKGQPSQIYVSFPSAKAGDGRFHTAEIITFVLPDAFSAWQGTVKGQRGNGYAEQKKRVAEGLLRLAETSLPGLTQLVSYSELSTPLTVEHYTSHPKGGFYGLPATPERYSAYFLGPTTPIAGLYISGTDAGCLGIVGALMGGVGAASQVLGPKGYHLIQTAVKKEPQRMPAYPLPTNKKRAVLLNKTQITATIWYLHFELDSPLAAFEPGQFGRLRVADYEWRDYSIAHAEGRKIQFVIDTQTGGDGSIFVNNATIGQQTDIELPLGHYTLVRNSNRKVFIATGTGIAPFLPMFNQLEREKSIHLAELFFGCQTSADDITRHFSPLPPAKIVCLSRTETVSDGVFKGRVTDALNNLRFDPATTDFYVCGSAAMVMDCQSLLAGKGAKNIFIETY</sequence>
<evidence type="ECO:0000256" key="4">
    <source>
        <dbReference type="ARBA" id="ARBA00022857"/>
    </source>
</evidence>
<dbReference type="InterPro" id="IPR036188">
    <property type="entry name" value="FAD/NAD-bd_sf"/>
</dbReference>
<organism evidence="7 8">
    <name type="scientific">Chania multitudinisentens RB-25</name>
    <dbReference type="NCBI Taxonomy" id="1441930"/>
    <lineage>
        <taxon>Bacteria</taxon>
        <taxon>Pseudomonadati</taxon>
        <taxon>Pseudomonadota</taxon>
        <taxon>Gammaproteobacteria</taxon>
        <taxon>Enterobacterales</taxon>
        <taxon>Yersiniaceae</taxon>
        <taxon>Chania</taxon>
    </lineage>
</organism>
<dbReference type="PANTHER" id="PTHR46091">
    <property type="entry name" value="BLR7054 PROTEIN"/>
    <property type="match status" value="1"/>
</dbReference>
<dbReference type="Gene3D" id="3.40.50.80">
    <property type="entry name" value="Nucleotide-binding domain of ferredoxin-NADP reductase (FNR) module"/>
    <property type="match status" value="1"/>
</dbReference>
<dbReference type="SUPFAM" id="SSF51905">
    <property type="entry name" value="FAD/NAD(P)-binding domain"/>
    <property type="match status" value="1"/>
</dbReference>
<gene>
    <name evidence="7" type="ORF">Z042_11050</name>
</gene>
<dbReference type="eggNOG" id="COG1233">
    <property type="taxonomic scope" value="Bacteria"/>
</dbReference>
<dbReference type="SUPFAM" id="SSF52343">
    <property type="entry name" value="Ferredoxin reductase-like, C-terminal NADP-linked domain"/>
    <property type="match status" value="1"/>
</dbReference>
<dbReference type="EMBL" id="CP007044">
    <property type="protein sequence ID" value="AHG20103.1"/>
    <property type="molecule type" value="Genomic_DNA"/>
</dbReference>
<dbReference type="KEGG" id="sfo:Z042_11050"/>
<protein>
    <submittedName>
        <fullName evidence="7">All-trans-retinol 13,14-reductase</fullName>
    </submittedName>
</protein>
<dbReference type="CDD" id="cd00322">
    <property type="entry name" value="FNR_like"/>
    <property type="match status" value="1"/>
</dbReference>
<keyword evidence="4" id="KW-0521">NADP</keyword>
<name>W0L8F9_9GAMM</name>
<reference evidence="7 8" key="1">
    <citation type="submission" date="2014-01" db="EMBL/GenBank/DDBJ databases">
        <title>Isolation of Serratia multitudinisentens RB-25 from Ex-Landfill site.</title>
        <authorList>
            <person name="Robson E.H.J."/>
        </authorList>
    </citation>
    <scope>NUCLEOTIDE SEQUENCE [LARGE SCALE GENOMIC DNA]</scope>
    <source>
        <strain evidence="7 8">RB-25</strain>
    </source>
</reference>
<keyword evidence="8" id="KW-1185">Reference proteome</keyword>
<dbReference type="PANTHER" id="PTHR46091:SF3">
    <property type="entry name" value="AMINE OXIDASE DOMAIN-CONTAINING PROTEIN"/>
    <property type="match status" value="1"/>
</dbReference>
<dbReference type="eggNOG" id="COG1018">
    <property type="taxonomic scope" value="Bacteria"/>
</dbReference>
<dbReference type="InterPro" id="IPR008333">
    <property type="entry name" value="Cbr1-like_FAD-bd_dom"/>
</dbReference>
<evidence type="ECO:0000256" key="2">
    <source>
        <dbReference type="ARBA" id="ARBA00022729"/>
    </source>
</evidence>
<evidence type="ECO:0000256" key="3">
    <source>
        <dbReference type="ARBA" id="ARBA00022827"/>
    </source>
</evidence>
<dbReference type="InterPro" id="IPR039261">
    <property type="entry name" value="FNR_nucleotide-bd"/>
</dbReference>
<dbReference type="InterPro" id="IPR017938">
    <property type="entry name" value="Riboflavin_synthase-like_b-brl"/>
</dbReference>
<keyword evidence="1" id="KW-0285">Flavoprotein</keyword>
<dbReference type="InterPro" id="IPR002937">
    <property type="entry name" value="Amino_oxidase"/>
</dbReference>
<proteinExistence type="predicted"/>
<dbReference type="STRING" id="1441930.Z042_11050"/>
<dbReference type="InterPro" id="IPR052206">
    <property type="entry name" value="Retinol_saturase"/>
</dbReference>
<keyword evidence="3" id="KW-0274">FAD</keyword>
<dbReference type="InterPro" id="IPR017927">
    <property type="entry name" value="FAD-bd_FR_type"/>
</dbReference>
<dbReference type="PATRIC" id="fig|1441930.4.peg.2202"/>
<evidence type="ECO:0000256" key="1">
    <source>
        <dbReference type="ARBA" id="ARBA00022630"/>
    </source>
</evidence>
<accession>W0L8F9</accession>
<reference evidence="7 8" key="2">
    <citation type="submission" date="2015-03" db="EMBL/GenBank/DDBJ databases">
        <authorList>
            <person name="Chan K.-G."/>
        </authorList>
    </citation>
    <scope>NUCLEOTIDE SEQUENCE [LARGE SCALE GENOMIC DNA]</scope>
    <source>
        <strain evidence="7 8">RB-25</strain>
    </source>
</reference>
<dbReference type="InterPro" id="IPR001433">
    <property type="entry name" value="OxRdtase_FAD/NAD-bd"/>
</dbReference>
<dbReference type="Gene3D" id="2.40.30.10">
    <property type="entry name" value="Translation factors"/>
    <property type="match status" value="1"/>
</dbReference>
<evidence type="ECO:0000259" key="6">
    <source>
        <dbReference type="PROSITE" id="PS51384"/>
    </source>
</evidence>
<evidence type="ECO:0000256" key="5">
    <source>
        <dbReference type="ARBA" id="ARBA00023027"/>
    </source>
</evidence>
<feature type="domain" description="FAD-binding FR-type" evidence="6">
    <location>
        <begin position="536"/>
        <end position="632"/>
    </location>
</feature>
<dbReference type="OrthoDB" id="9774675at2"/>
<dbReference type="Proteomes" id="UP000019030">
    <property type="component" value="Chromosome"/>
</dbReference>